<dbReference type="Pfam" id="PF12705">
    <property type="entry name" value="PDDEXK_1"/>
    <property type="match status" value="1"/>
</dbReference>
<dbReference type="Gene3D" id="3.40.50.300">
    <property type="entry name" value="P-loop containing nucleotide triphosphate hydrolases"/>
    <property type="match status" value="2"/>
</dbReference>
<dbReference type="InterPro" id="IPR000212">
    <property type="entry name" value="DNA_helicase_UvrD/REP"/>
</dbReference>
<dbReference type="Pfam" id="PF00580">
    <property type="entry name" value="UvrD-helicase"/>
    <property type="match status" value="1"/>
</dbReference>
<dbReference type="EC" id="5.6.2.4" evidence="14"/>
<dbReference type="OrthoDB" id="9810135at2"/>
<dbReference type="PROSITE" id="PS51217">
    <property type="entry name" value="UVRD_HELICASE_CTER"/>
    <property type="match status" value="1"/>
</dbReference>
<dbReference type="InterPro" id="IPR011604">
    <property type="entry name" value="PDDEXK-like_dom_sf"/>
</dbReference>
<dbReference type="GO" id="GO:0043138">
    <property type="term" value="F:3'-5' DNA helicase activity"/>
    <property type="evidence" value="ECO:0007669"/>
    <property type="project" value="UniProtKB-EC"/>
</dbReference>
<keyword evidence="4" id="KW-0227">DNA damage</keyword>
<dbReference type="HAMAP" id="MF_01485">
    <property type="entry name" value="RecB"/>
    <property type="match status" value="1"/>
</dbReference>
<dbReference type="SUPFAM" id="SSF52540">
    <property type="entry name" value="P-loop containing nucleoside triphosphate hydrolases"/>
    <property type="match status" value="1"/>
</dbReference>
<keyword evidence="3 16" id="KW-0547">Nucleotide-binding</keyword>
<evidence type="ECO:0000256" key="2">
    <source>
        <dbReference type="ARBA" id="ARBA00022723"/>
    </source>
</evidence>
<reference evidence="19 20" key="1">
    <citation type="submission" date="2014-06" db="EMBL/GenBank/DDBJ databases">
        <title>Draft genome sequence of iron oxidizing acidophile Leptospirillum ferriphilum DSM14647.</title>
        <authorList>
            <person name="Cardenas J.P."/>
            <person name="Lazcano M."/>
            <person name="Ossandon F.J."/>
            <person name="Corbett M."/>
            <person name="Holmes D.S."/>
            <person name="Watkin E."/>
        </authorList>
    </citation>
    <scope>NUCLEOTIDE SEQUENCE [LARGE SCALE GENOMIC DNA]</scope>
    <source>
        <strain evidence="19 20">DSM 14647</strain>
    </source>
</reference>
<keyword evidence="5 16" id="KW-0378">Hydrolase</keyword>
<sequence>MTGFSETPLYLGLPLEGIHAIEASAGTGKTTTLALLYLSVILSGVSPENILVVTFTRAAAQDVRERIQKLLEDVRQWRSGSKAEILPDLRAYLETLETDPLLLDMRLREALVVFDRAPIQTIHSFCQSLLSQMSFLLGAPANLVLVPEDQPVLYESSVRLWRSLFYGRDSRLAEFFLSVWEDGPGGWVRMFRTASARRGSPETCFRPVEEVMEQYRARRQTFREALGIVFPERSREVLPHRVRDLLGDREIPALGLSYDDADLGETFPPGEDALRELLGRTLQSARDLQEVIRSSFRDLAGTWKHRELREREVRGIATYDDLILRVADSLERESVAQRLRDRFPVAFVDESQDTSRDQSGIFARIYRDPRPGSALFWIGDPKQSIYRFRGADVGAYLEFSRQAKSSPASPASPPLRLSVNYRSSPGVLHAVNRLFGRHPSPFLLEGVSYHPSSPVSGRKPELVDPAFSGSCFLVYPGRGPKDKLDDFARVTADEVDRLLSGKILLNDRPLAASDIAVLVPKNDDGERVAGFFRERGIPYNSASPGSVFHTREADEIATVLDALLSPWRMPVLCLALGTGLFGWDARRIDGLVRDPEQARPVQEVFLEASRLWRTHGIRAAFRELFFRMGVWTRLLSAGRTRQRIDRLVDRIEKAAGQFPTPPDQHRFFSRARLSPEGESHEETVGGEPGTGVHILTVHKSKGLEFPVVFVPFGIPEKTRKEEEAFREEDGEDSDQSESLRLLYVALTRARERVYLFCPLNRKKQSALDHLLETDRHLEGRREKTVTEKRFFAMREALEEAFSGVDGVSFFEPRESSGERNHKTPKEQGKVEDEIVVRSLAHPLPVPRRVTSFTAIVARGEDSDAWNGTDPLIGDEDGEDLSGNLVERPGAAGRAFGVFVHGVLEEAGKWIVRYKKAKKISPSRADVREWLRSSFPSRPSDEVGGWTASALELAEQGLCTPLIPISGLPLADLLDDRSRFEEPFLLRLPDEENAGEREVASHLRGVIDVVVWSGKTVYLIDYKTNFLTAEGNPYAPESLERVLSDHRYDLQARIYSGACRRHLALTGNEGEFGGFLFLFLRGMGRERGSGTVLWTPPKEGGA</sequence>
<dbReference type="Gene3D" id="1.10.486.10">
    <property type="entry name" value="PCRA, domain 4"/>
    <property type="match status" value="1"/>
</dbReference>
<keyword evidence="12" id="KW-0413">Isomerase</keyword>
<comment type="catalytic activity">
    <reaction evidence="15">
        <text>ATP + H2O = ADP + phosphate + H(+)</text>
        <dbReference type="Rhea" id="RHEA:13065"/>
        <dbReference type="ChEBI" id="CHEBI:15377"/>
        <dbReference type="ChEBI" id="CHEBI:15378"/>
        <dbReference type="ChEBI" id="CHEBI:30616"/>
        <dbReference type="ChEBI" id="CHEBI:43474"/>
        <dbReference type="ChEBI" id="CHEBI:456216"/>
        <dbReference type="EC" id="5.6.2.4"/>
    </reaction>
</comment>
<evidence type="ECO:0000313" key="20">
    <source>
        <dbReference type="Proteomes" id="UP000029452"/>
    </source>
</evidence>
<evidence type="ECO:0000256" key="12">
    <source>
        <dbReference type="ARBA" id="ARBA00023235"/>
    </source>
</evidence>
<evidence type="ECO:0000256" key="9">
    <source>
        <dbReference type="ARBA" id="ARBA00022842"/>
    </source>
</evidence>
<dbReference type="PANTHER" id="PTHR11070:SF23">
    <property type="entry name" value="RECBCD ENZYME SUBUNIT RECB"/>
    <property type="match status" value="1"/>
</dbReference>
<dbReference type="RefSeq" id="WP_023524881.1">
    <property type="nucleotide sequence ID" value="NZ_JPGK01000004.1"/>
</dbReference>
<dbReference type="Gene3D" id="1.10.3170.10">
    <property type="entry name" value="Recbcd, chain B, domain 2"/>
    <property type="match status" value="1"/>
</dbReference>
<evidence type="ECO:0000259" key="17">
    <source>
        <dbReference type="PROSITE" id="PS51198"/>
    </source>
</evidence>
<dbReference type="InterPro" id="IPR027417">
    <property type="entry name" value="P-loop_NTPase"/>
</dbReference>
<dbReference type="PANTHER" id="PTHR11070">
    <property type="entry name" value="UVRD / RECB / PCRA DNA HELICASE FAMILY MEMBER"/>
    <property type="match status" value="1"/>
</dbReference>
<keyword evidence="2" id="KW-0479">Metal-binding</keyword>
<comment type="catalytic activity">
    <reaction evidence="13">
        <text>Couples ATP hydrolysis with the unwinding of duplex DNA by translocating in the 3'-5' direction.</text>
        <dbReference type="EC" id="5.6.2.4"/>
    </reaction>
</comment>
<proteinExistence type="inferred from homology"/>
<feature type="domain" description="UvrD-like helicase ATP-binding" evidence="17">
    <location>
        <begin position="2"/>
        <end position="424"/>
    </location>
</feature>
<dbReference type="GO" id="GO:0005524">
    <property type="term" value="F:ATP binding"/>
    <property type="evidence" value="ECO:0007669"/>
    <property type="project" value="UniProtKB-UniRule"/>
</dbReference>
<dbReference type="PROSITE" id="PS51198">
    <property type="entry name" value="UVRD_HELICASE_ATP_BIND"/>
    <property type="match status" value="1"/>
</dbReference>
<dbReference type="Proteomes" id="UP000029452">
    <property type="component" value="Unassembled WGS sequence"/>
</dbReference>
<keyword evidence="9" id="KW-0460">Magnesium</keyword>
<evidence type="ECO:0000256" key="1">
    <source>
        <dbReference type="ARBA" id="ARBA00022722"/>
    </source>
</evidence>
<name>A0A094X671_9BACT</name>
<feature type="domain" description="UvrD-like helicase C-terminal" evidence="18">
    <location>
        <begin position="425"/>
        <end position="702"/>
    </location>
</feature>
<evidence type="ECO:0000313" key="19">
    <source>
        <dbReference type="EMBL" id="KGA94009.1"/>
    </source>
</evidence>
<keyword evidence="10" id="KW-0238">DNA-binding</keyword>
<dbReference type="GO" id="GO:0003677">
    <property type="term" value="F:DNA binding"/>
    <property type="evidence" value="ECO:0007669"/>
    <property type="project" value="UniProtKB-KW"/>
</dbReference>
<evidence type="ECO:0000256" key="15">
    <source>
        <dbReference type="ARBA" id="ARBA00048988"/>
    </source>
</evidence>
<evidence type="ECO:0000256" key="11">
    <source>
        <dbReference type="ARBA" id="ARBA00023204"/>
    </source>
</evidence>
<feature type="binding site" evidence="16">
    <location>
        <begin position="23"/>
        <end position="30"/>
    </location>
    <ligand>
        <name>ATP</name>
        <dbReference type="ChEBI" id="CHEBI:30616"/>
    </ligand>
</feature>
<keyword evidence="6 16" id="KW-0347">Helicase</keyword>
<dbReference type="Gene3D" id="3.90.320.10">
    <property type="match status" value="1"/>
</dbReference>
<evidence type="ECO:0000256" key="14">
    <source>
        <dbReference type="ARBA" id="ARBA00034808"/>
    </source>
</evidence>
<evidence type="ECO:0000256" key="16">
    <source>
        <dbReference type="PROSITE-ProRule" id="PRU00560"/>
    </source>
</evidence>
<evidence type="ECO:0000256" key="3">
    <source>
        <dbReference type="ARBA" id="ARBA00022741"/>
    </source>
</evidence>
<evidence type="ECO:0000256" key="7">
    <source>
        <dbReference type="ARBA" id="ARBA00022839"/>
    </source>
</evidence>
<organism evidence="19 20">
    <name type="scientific">Leptospirillum ferriphilum</name>
    <dbReference type="NCBI Taxonomy" id="178606"/>
    <lineage>
        <taxon>Bacteria</taxon>
        <taxon>Pseudomonadati</taxon>
        <taxon>Nitrospirota</taxon>
        <taxon>Nitrospiria</taxon>
        <taxon>Nitrospirales</taxon>
        <taxon>Nitrospiraceae</taxon>
        <taxon>Leptospirillum</taxon>
    </lineage>
</organism>
<dbReference type="GO" id="GO:0008854">
    <property type="term" value="F:exodeoxyribonuclease V activity"/>
    <property type="evidence" value="ECO:0007669"/>
    <property type="project" value="InterPro"/>
</dbReference>
<keyword evidence="1" id="KW-0540">Nuclease</keyword>
<accession>A0A094X671</accession>
<evidence type="ECO:0000256" key="10">
    <source>
        <dbReference type="ARBA" id="ARBA00023125"/>
    </source>
</evidence>
<comment type="caution">
    <text evidence="19">The sequence shown here is derived from an EMBL/GenBank/DDBJ whole genome shotgun (WGS) entry which is preliminary data.</text>
</comment>
<keyword evidence="7" id="KW-0269">Exonuclease</keyword>
<dbReference type="SUPFAM" id="SSF52980">
    <property type="entry name" value="Restriction endonuclease-like"/>
    <property type="match status" value="1"/>
</dbReference>
<dbReference type="GO" id="GO:0046872">
    <property type="term" value="F:metal ion binding"/>
    <property type="evidence" value="ECO:0007669"/>
    <property type="project" value="UniProtKB-KW"/>
</dbReference>
<dbReference type="EMBL" id="JPGK01000004">
    <property type="protein sequence ID" value="KGA94009.1"/>
    <property type="molecule type" value="Genomic_DNA"/>
</dbReference>
<keyword evidence="11" id="KW-0234">DNA repair</keyword>
<dbReference type="InterPro" id="IPR014017">
    <property type="entry name" value="DNA_helicase_UvrD-like_C"/>
</dbReference>
<dbReference type="PATRIC" id="fig|178606.4.peg.1168"/>
<dbReference type="Pfam" id="PF13361">
    <property type="entry name" value="UvrD_C"/>
    <property type="match status" value="1"/>
</dbReference>
<evidence type="ECO:0000256" key="13">
    <source>
        <dbReference type="ARBA" id="ARBA00034617"/>
    </source>
</evidence>
<dbReference type="InterPro" id="IPR014016">
    <property type="entry name" value="UvrD-like_ATP-bd"/>
</dbReference>
<dbReference type="InterPro" id="IPR004586">
    <property type="entry name" value="RecB"/>
</dbReference>
<dbReference type="InterPro" id="IPR038726">
    <property type="entry name" value="PDDEXK_AddAB-type"/>
</dbReference>
<evidence type="ECO:0000256" key="6">
    <source>
        <dbReference type="ARBA" id="ARBA00022806"/>
    </source>
</evidence>
<dbReference type="GO" id="GO:0000725">
    <property type="term" value="P:recombinational repair"/>
    <property type="evidence" value="ECO:0007669"/>
    <property type="project" value="TreeGrafter"/>
</dbReference>
<evidence type="ECO:0000256" key="8">
    <source>
        <dbReference type="ARBA" id="ARBA00022840"/>
    </source>
</evidence>
<evidence type="ECO:0000256" key="4">
    <source>
        <dbReference type="ARBA" id="ARBA00022763"/>
    </source>
</evidence>
<protein>
    <recommendedName>
        <fullName evidence="14">DNA 3'-5' helicase</fullName>
        <ecNumber evidence="14">5.6.2.4</ecNumber>
    </recommendedName>
</protein>
<dbReference type="InterPro" id="IPR011335">
    <property type="entry name" value="Restrct_endonuc-II-like"/>
</dbReference>
<dbReference type="AlphaFoldDB" id="A0A094X671"/>
<evidence type="ECO:0000259" key="18">
    <source>
        <dbReference type="PROSITE" id="PS51217"/>
    </source>
</evidence>
<evidence type="ECO:0000256" key="5">
    <source>
        <dbReference type="ARBA" id="ARBA00022801"/>
    </source>
</evidence>
<dbReference type="GO" id="GO:0009338">
    <property type="term" value="C:exodeoxyribonuclease V complex"/>
    <property type="evidence" value="ECO:0007669"/>
    <property type="project" value="TreeGrafter"/>
</dbReference>
<keyword evidence="8 16" id="KW-0067">ATP-binding</keyword>
<gene>
    <name evidence="19" type="ORF">LptCag_0635</name>
</gene>
<dbReference type="GO" id="GO:0005829">
    <property type="term" value="C:cytosol"/>
    <property type="evidence" value="ECO:0007669"/>
    <property type="project" value="TreeGrafter"/>
</dbReference>